<evidence type="ECO:0000256" key="7">
    <source>
        <dbReference type="SAM" id="MobiDB-lite"/>
    </source>
</evidence>
<evidence type="ECO:0000256" key="4">
    <source>
        <dbReference type="ARBA" id="ARBA00022833"/>
    </source>
</evidence>
<dbReference type="STRING" id="97972.A0A2V1ECG0"/>
<dbReference type="AlphaFoldDB" id="A0A2V1ECG0"/>
<evidence type="ECO:0000256" key="3">
    <source>
        <dbReference type="ARBA" id="ARBA00022771"/>
    </source>
</evidence>
<dbReference type="PROSITE" id="PS01359">
    <property type="entry name" value="ZF_PHD_1"/>
    <property type="match status" value="1"/>
</dbReference>
<feature type="compositionally biased region" description="Low complexity" evidence="7">
    <location>
        <begin position="352"/>
        <end position="364"/>
    </location>
</feature>
<dbReference type="PANTHER" id="PTHR12628:SF10">
    <property type="entry name" value="HOMEOBOX DOMAIN-CONTAINING PROTEIN"/>
    <property type="match status" value="1"/>
</dbReference>
<feature type="compositionally biased region" description="Polar residues" evidence="7">
    <location>
        <begin position="15"/>
        <end position="38"/>
    </location>
</feature>
<feature type="compositionally biased region" description="Low complexity" evidence="7">
    <location>
        <begin position="45"/>
        <end position="64"/>
    </location>
</feature>
<dbReference type="PROSITE" id="PS50016">
    <property type="entry name" value="ZF_PHD_2"/>
    <property type="match status" value="1"/>
</dbReference>
<reference evidence="9 10" key="1">
    <citation type="journal article" date="2018" name="Sci. Rep.">
        <title>Comparative genomics provides insights into the lifestyle and reveals functional heterogeneity of dark septate endophytic fungi.</title>
        <authorList>
            <person name="Knapp D.G."/>
            <person name="Nemeth J.B."/>
            <person name="Barry K."/>
            <person name="Hainaut M."/>
            <person name="Henrissat B."/>
            <person name="Johnson J."/>
            <person name="Kuo A."/>
            <person name="Lim J.H.P."/>
            <person name="Lipzen A."/>
            <person name="Nolan M."/>
            <person name="Ohm R.A."/>
            <person name="Tamas L."/>
            <person name="Grigoriev I.V."/>
            <person name="Spatafora J.W."/>
            <person name="Nagy L.G."/>
            <person name="Kovacs G.M."/>
        </authorList>
    </citation>
    <scope>NUCLEOTIDE SEQUENCE [LARGE SCALE GENOMIC DNA]</scope>
    <source>
        <strain evidence="9 10">DSE2036</strain>
    </source>
</reference>
<organism evidence="9 10">
    <name type="scientific">Periconia macrospinosa</name>
    <dbReference type="NCBI Taxonomy" id="97972"/>
    <lineage>
        <taxon>Eukaryota</taxon>
        <taxon>Fungi</taxon>
        <taxon>Dikarya</taxon>
        <taxon>Ascomycota</taxon>
        <taxon>Pezizomycotina</taxon>
        <taxon>Dothideomycetes</taxon>
        <taxon>Pleosporomycetidae</taxon>
        <taxon>Pleosporales</taxon>
        <taxon>Massarineae</taxon>
        <taxon>Periconiaceae</taxon>
        <taxon>Periconia</taxon>
    </lineage>
</organism>
<feature type="region of interest" description="Disordered" evidence="7">
    <location>
        <begin position="453"/>
        <end position="472"/>
    </location>
</feature>
<feature type="region of interest" description="Disordered" evidence="7">
    <location>
        <begin position="352"/>
        <end position="446"/>
    </location>
</feature>
<comment type="subcellular location">
    <subcellularLocation>
        <location evidence="1">Nucleus</location>
    </subcellularLocation>
</comment>
<dbReference type="CDD" id="cd15502">
    <property type="entry name" value="PHD_Phf1p_Phf2p_like"/>
    <property type="match status" value="1"/>
</dbReference>
<feature type="domain" description="PHD-type" evidence="8">
    <location>
        <begin position="229"/>
        <end position="285"/>
    </location>
</feature>
<dbReference type="Pfam" id="PF00628">
    <property type="entry name" value="PHD"/>
    <property type="match status" value="1"/>
</dbReference>
<dbReference type="GO" id="GO:0003682">
    <property type="term" value="F:chromatin binding"/>
    <property type="evidence" value="ECO:0007669"/>
    <property type="project" value="TreeGrafter"/>
</dbReference>
<keyword evidence="5" id="KW-0539">Nucleus</keyword>
<evidence type="ECO:0000256" key="5">
    <source>
        <dbReference type="ARBA" id="ARBA00023242"/>
    </source>
</evidence>
<evidence type="ECO:0000256" key="2">
    <source>
        <dbReference type="ARBA" id="ARBA00022723"/>
    </source>
</evidence>
<keyword evidence="4" id="KW-0862">Zinc</keyword>
<dbReference type="SMART" id="SM00249">
    <property type="entry name" value="PHD"/>
    <property type="match status" value="1"/>
</dbReference>
<dbReference type="InterPro" id="IPR013083">
    <property type="entry name" value="Znf_RING/FYVE/PHD"/>
</dbReference>
<sequence>MDETDPASWRPKLASSENGSSGPVGSGAHSNPANSTGSKPPAPWASQTTTFSASSSGSPGFPQFSATTAEILKRLQASNSNATGTPAFEAKRAEVLQSYVTSDKLPTPPPVANSNRRGRGGRIATPKMVNSAAGSTNSTPASGRGRGSGRGSGRGRGRGSGRGGGRGGKRKRAESVESDDDSDISSSYTPLPTRTKSGRNVTKPVAFVPVIPEPTQAVKRRRSTKTILAAQCKTCHRGTDPGNNRIVFCDVCTTAYHQYCHDPPIDNEVVTVLEKEWICGPCARSKDNVVEGTDELVAAPEGFSADDKRAYLSTLSQEHLISLLLHATIRHPELPIFPQNVHNLISNSTKTASSNLTTTSSSLKPQPNPQSTLPVTSPAAGHASSAGGTPHSNNNPTITSTSSELDSAEAQLLSEIQNSHQPPALTPKPTTSAAVPSAATNNGITDQQQQIDEYDDGYDTDPPAHYPKAGNGLARTMRPESEDLQWLVDDNFEVFSHGWKGDGSGVGGDGTLNGL</sequence>
<dbReference type="InterPro" id="IPR019786">
    <property type="entry name" value="Zinc_finger_PHD-type_CS"/>
</dbReference>
<dbReference type="SUPFAM" id="SSF57903">
    <property type="entry name" value="FYVE/PHD zinc finger"/>
    <property type="match status" value="1"/>
</dbReference>
<dbReference type="InterPro" id="IPR019787">
    <property type="entry name" value="Znf_PHD-finger"/>
</dbReference>
<keyword evidence="2" id="KW-0479">Metal-binding</keyword>
<evidence type="ECO:0000313" key="10">
    <source>
        <dbReference type="Proteomes" id="UP000244855"/>
    </source>
</evidence>
<proteinExistence type="predicted"/>
<dbReference type="GO" id="GO:0003677">
    <property type="term" value="F:DNA binding"/>
    <property type="evidence" value="ECO:0007669"/>
    <property type="project" value="TreeGrafter"/>
</dbReference>
<dbReference type="GO" id="GO:0045814">
    <property type="term" value="P:negative regulation of gene expression, epigenetic"/>
    <property type="evidence" value="ECO:0007669"/>
    <property type="project" value="TreeGrafter"/>
</dbReference>
<evidence type="ECO:0000259" key="8">
    <source>
        <dbReference type="PROSITE" id="PS50016"/>
    </source>
</evidence>
<accession>A0A2V1ECG0</accession>
<keyword evidence="3 6" id="KW-0863">Zinc-finger</keyword>
<feature type="compositionally biased region" description="Polar residues" evidence="7">
    <location>
        <begin position="132"/>
        <end position="141"/>
    </location>
</feature>
<evidence type="ECO:0000256" key="6">
    <source>
        <dbReference type="PROSITE-ProRule" id="PRU00146"/>
    </source>
</evidence>
<dbReference type="InterPro" id="IPR001965">
    <property type="entry name" value="Znf_PHD"/>
</dbReference>
<dbReference type="Proteomes" id="UP000244855">
    <property type="component" value="Unassembled WGS sequence"/>
</dbReference>
<feature type="region of interest" description="Disordered" evidence="7">
    <location>
        <begin position="99"/>
        <end position="200"/>
    </location>
</feature>
<dbReference type="InterPro" id="IPR011011">
    <property type="entry name" value="Znf_FYVE_PHD"/>
</dbReference>
<dbReference type="PANTHER" id="PTHR12628">
    <property type="entry name" value="POLYCOMB-LIKE TRANSCRIPTION FACTOR"/>
    <property type="match status" value="1"/>
</dbReference>
<name>A0A2V1ECG0_9PLEO</name>
<dbReference type="EMBL" id="KZ805304">
    <property type="protein sequence ID" value="PVI07364.1"/>
    <property type="molecule type" value="Genomic_DNA"/>
</dbReference>
<evidence type="ECO:0000313" key="9">
    <source>
        <dbReference type="EMBL" id="PVI07364.1"/>
    </source>
</evidence>
<feature type="region of interest" description="Disordered" evidence="7">
    <location>
        <begin position="1"/>
        <end position="64"/>
    </location>
</feature>
<feature type="compositionally biased region" description="Low complexity" evidence="7">
    <location>
        <begin position="376"/>
        <end position="403"/>
    </location>
</feature>
<gene>
    <name evidence="9" type="ORF">DM02DRAFT_608902</name>
</gene>
<dbReference type="Gene3D" id="3.30.40.10">
    <property type="entry name" value="Zinc/RING finger domain, C3HC4 (zinc finger)"/>
    <property type="match status" value="1"/>
</dbReference>
<dbReference type="GO" id="GO:0005634">
    <property type="term" value="C:nucleus"/>
    <property type="evidence" value="ECO:0007669"/>
    <property type="project" value="UniProtKB-SubCell"/>
</dbReference>
<dbReference type="GO" id="GO:0008270">
    <property type="term" value="F:zinc ion binding"/>
    <property type="evidence" value="ECO:0007669"/>
    <property type="project" value="UniProtKB-KW"/>
</dbReference>
<evidence type="ECO:0000256" key="1">
    <source>
        <dbReference type="ARBA" id="ARBA00004123"/>
    </source>
</evidence>
<keyword evidence="10" id="KW-1185">Reference proteome</keyword>
<protein>
    <recommendedName>
        <fullName evidence="8">PHD-type domain-containing protein</fullName>
    </recommendedName>
</protein>
<feature type="compositionally biased region" description="Low complexity" evidence="7">
    <location>
        <begin position="427"/>
        <end position="440"/>
    </location>
</feature>
<feature type="compositionally biased region" description="Polar residues" evidence="7">
    <location>
        <begin position="188"/>
        <end position="200"/>
    </location>
</feature>
<dbReference type="OrthoDB" id="5863171at2759"/>